<comment type="caution">
    <text evidence="2">The sequence shown here is derived from an EMBL/GenBank/DDBJ whole genome shotgun (WGS) entry which is preliminary data.</text>
</comment>
<protein>
    <recommendedName>
        <fullName evidence="4">Secreted protein</fullName>
    </recommendedName>
</protein>
<proteinExistence type="predicted"/>
<accession>A0ABR1Z3U2</accession>
<keyword evidence="1" id="KW-0812">Transmembrane</keyword>
<evidence type="ECO:0000313" key="3">
    <source>
        <dbReference type="Proteomes" id="UP001492380"/>
    </source>
</evidence>
<organism evidence="2 3">
    <name type="scientific">Phyllosticta capitalensis</name>
    <dbReference type="NCBI Taxonomy" id="121624"/>
    <lineage>
        <taxon>Eukaryota</taxon>
        <taxon>Fungi</taxon>
        <taxon>Dikarya</taxon>
        <taxon>Ascomycota</taxon>
        <taxon>Pezizomycotina</taxon>
        <taxon>Dothideomycetes</taxon>
        <taxon>Dothideomycetes incertae sedis</taxon>
        <taxon>Botryosphaeriales</taxon>
        <taxon>Phyllostictaceae</taxon>
        <taxon>Phyllosticta</taxon>
    </lineage>
</organism>
<name>A0ABR1Z3U2_9PEZI</name>
<keyword evidence="3" id="KW-1185">Reference proteome</keyword>
<keyword evidence="1" id="KW-1133">Transmembrane helix</keyword>
<dbReference type="Proteomes" id="UP001492380">
    <property type="component" value="Unassembled WGS sequence"/>
</dbReference>
<reference evidence="2 3" key="1">
    <citation type="submission" date="2024-04" db="EMBL/GenBank/DDBJ databases">
        <title>Phyllosticta paracitricarpa is synonymous to the EU quarantine fungus P. citricarpa based on phylogenomic analyses.</title>
        <authorList>
            <consortium name="Lawrence Berkeley National Laboratory"/>
            <person name="Van Ingen-Buijs V.A."/>
            <person name="Van Westerhoven A.C."/>
            <person name="Haridas S."/>
            <person name="Skiadas P."/>
            <person name="Martin F."/>
            <person name="Groenewald J.Z."/>
            <person name="Crous P.W."/>
            <person name="Seidl M.F."/>
        </authorList>
    </citation>
    <scope>NUCLEOTIDE SEQUENCE [LARGE SCALE GENOMIC DNA]</scope>
    <source>
        <strain evidence="2 3">CBS 123374</strain>
    </source>
</reference>
<evidence type="ECO:0000313" key="2">
    <source>
        <dbReference type="EMBL" id="KAK8246852.1"/>
    </source>
</evidence>
<sequence length="292" mass="30338">MGLGRLPGVVLAGVRHVGVVVALLLVLLLGLQDGGVALAGAGRTGDGSRRTAHLLVVVGHVVLRLLHAEVVFVHRLLEAGLSVESDVAKDALALGLGVGSGRGSNLGEILGRPVGGILRRPGRLGGASGGLDGGHSLIIVAVEDATLHDGPAVRGSLASLRVILELGNAVTDRLGGDVKAHGLQLLSNASVRDGTLKEIEHGQKDLGPVNTCQSGLGVINEPFGRFQRSTGPAFLTKVVLEAELEKPSRRESRTRQCWANLERGSAICPWAMGCGQQSDEEVTYQMVEVESN</sequence>
<evidence type="ECO:0008006" key="4">
    <source>
        <dbReference type="Google" id="ProtNLM"/>
    </source>
</evidence>
<gene>
    <name evidence="2" type="ORF">HDK90DRAFT_472902</name>
</gene>
<evidence type="ECO:0000256" key="1">
    <source>
        <dbReference type="SAM" id="Phobius"/>
    </source>
</evidence>
<keyword evidence="1" id="KW-0472">Membrane</keyword>
<feature type="transmembrane region" description="Helical" evidence="1">
    <location>
        <begin position="6"/>
        <end position="31"/>
    </location>
</feature>
<dbReference type="EMBL" id="JBBWRZ010000001">
    <property type="protein sequence ID" value="KAK8246852.1"/>
    <property type="molecule type" value="Genomic_DNA"/>
</dbReference>